<gene>
    <name evidence="1 3 4" type="ORF">SRAE_2000492100</name>
</gene>
<dbReference type="CTD" id="36382661"/>
<reference evidence="1 2" key="1">
    <citation type="submission" date="2014-09" db="EMBL/GenBank/DDBJ databases">
        <authorList>
            <person name="Martin A.A."/>
        </authorList>
    </citation>
    <scope>NUCLEOTIDE SEQUENCE</scope>
    <source>
        <strain evidence="2">ED321</strain>
        <strain evidence="1">ED321 Heterogonic</strain>
    </source>
</reference>
<dbReference type="WBParaSite" id="SRAE_2000492100.1">
    <property type="protein sequence ID" value="SRAE_2000492100.1"/>
    <property type="gene ID" value="WBGene00265168"/>
</dbReference>
<dbReference type="WormBase" id="SRAE_2000492100">
    <property type="protein sequence ID" value="SRP06106"/>
    <property type="gene ID" value="WBGene00265168"/>
</dbReference>
<keyword evidence="2" id="KW-1185">Reference proteome</keyword>
<proteinExistence type="predicted"/>
<evidence type="ECO:0000313" key="2">
    <source>
        <dbReference type="Proteomes" id="UP000035682"/>
    </source>
</evidence>
<evidence type="ECO:0000313" key="1">
    <source>
        <dbReference type="EMBL" id="CEF70288.1"/>
    </source>
</evidence>
<dbReference type="EMBL" id="LN609529">
    <property type="protein sequence ID" value="CEF70288.1"/>
    <property type="molecule type" value="Genomic_DNA"/>
</dbReference>
<dbReference type="AlphaFoldDB" id="A0A090LKQ5"/>
<organism evidence="1">
    <name type="scientific">Strongyloides ratti</name>
    <name type="common">Parasitic roundworm</name>
    <dbReference type="NCBI Taxonomy" id="34506"/>
    <lineage>
        <taxon>Eukaryota</taxon>
        <taxon>Metazoa</taxon>
        <taxon>Ecdysozoa</taxon>
        <taxon>Nematoda</taxon>
        <taxon>Chromadorea</taxon>
        <taxon>Rhabditida</taxon>
        <taxon>Tylenchina</taxon>
        <taxon>Panagrolaimomorpha</taxon>
        <taxon>Strongyloidoidea</taxon>
        <taxon>Strongyloididae</taxon>
        <taxon>Strongyloides</taxon>
    </lineage>
</organism>
<accession>A0A090LKQ5</accession>
<evidence type="ECO:0000313" key="3">
    <source>
        <dbReference type="WBParaSite" id="SRAE_2000492100.1"/>
    </source>
</evidence>
<dbReference type="RefSeq" id="XP_024509487.1">
    <property type="nucleotide sequence ID" value="XM_024643862.1"/>
</dbReference>
<name>A0A090LKQ5_STRRB</name>
<dbReference type="GeneID" id="36382661"/>
<reference evidence="3" key="2">
    <citation type="submission" date="2020-12" db="UniProtKB">
        <authorList>
            <consortium name="WormBaseParasite"/>
        </authorList>
    </citation>
    <scope>IDENTIFICATION</scope>
</reference>
<dbReference type="Proteomes" id="UP000035682">
    <property type="component" value="Unplaced"/>
</dbReference>
<sequence length="133" mass="15568">MMKESVEIMISTILGDSIHEIFDSPDYTNQIKCNLYKIILLILKFSILVNSDEHILLFKKSFENITIMLLKFCLIENIPTSCFDVSYYNDYRSKLIYMKSILLSLQSKYSFLLLIEDNFLSDENVESLNDNIV</sequence>
<protein>
    <submittedName>
        <fullName evidence="1 3">Uncharacterized protein</fullName>
    </submittedName>
</protein>
<evidence type="ECO:0000313" key="4">
    <source>
        <dbReference type="WormBase" id="SRAE_2000492100"/>
    </source>
</evidence>